<reference evidence="1" key="1">
    <citation type="submission" date="2018-02" db="EMBL/GenBank/DDBJ databases">
        <title>Rhizophora mucronata_Transcriptome.</title>
        <authorList>
            <person name="Meera S.P."/>
            <person name="Sreeshan A."/>
            <person name="Augustine A."/>
        </authorList>
    </citation>
    <scope>NUCLEOTIDE SEQUENCE</scope>
    <source>
        <tissue evidence="1">Leaf</tissue>
    </source>
</reference>
<organism evidence="1">
    <name type="scientific">Rhizophora mucronata</name>
    <name type="common">Asiatic mangrove</name>
    <dbReference type="NCBI Taxonomy" id="61149"/>
    <lineage>
        <taxon>Eukaryota</taxon>
        <taxon>Viridiplantae</taxon>
        <taxon>Streptophyta</taxon>
        <taxon>Embryophyta</taxon>
        <taxon>Tracheophyta</taxon>
        <taxon>Spermatophyta</taxon>
        <taxon>Magnoliopsida</taxon>
        <taxon>eudicotyledons</taxon>
        <taxon>Gunneridae</taxon>
        <taxon>Pentapetalae</taxon>
        <taxon>rosids</taxon>
        <taxon>fabids</taxon>
        <taxon>Malpighiales</taxon>
        <taxon>Rhizophoraceae</taxon>
        <taxon>Rhizophora</taxon>
    </lineage>
</organism>
<name>A0A2P2PA97_RHIMU</name>
<sequence>MPVDMFLVRVFKIHCFSCSNVEHHWMRILRHINRKK</sequence>
<accession>A0A2P2PA97</accession>
<evidence type="ECO:0000313" key="1">
    <source>
        <dbReference type="EMBL" id="MBX51629.1"/>
    </source>
</evidence>
<dbReference type="AlphaFoldDB" id="A0A2P2PA97"/>
<proteinExistence type="predicted"/>
<protein>
    <submittedName>
        <fullName evidence="1">Uncharacterized protein</fullName>
    </submittedName>
</protein>
<dbReference type="EMBL" id="GGEC01071145">
    <property type="protein sequence ID" value="MBX51629.1"/>
    <property type="molecule type" value="Transcribed_RNA"/>
</dbReference>